<name>A0AAN6IBE3_9EURO</name>
<gene>
    <name evidence="1" type="ORF">EDD36DRAFT_467175</name>
</gene>
<dbReference type="EMBL" id="MU404357">
    <property type="protein sequence ID" value="KAI1611181.1"/>
    <property type="molecule type" value="Genomic_DNA"/>
</dbReference>
<accession>A0AAN6IBE3</accession>
<protein>
    <submittedName>
        <fullName evidence="1">Uncharacterized protein</fullName>
    </submittedName>
</protein>
<dbReference type="AlphaFoldDB" id="A0AAN6IBE3"/>
<keyword evidence="2" id="KW-1185">Reference proteome</keyword>
<evidence type="ECO:0000313" key="2">
    <source>
        <dbReference type="Proteomes" id="UP001203852"/>
    </source>
</evidence>
<sequence>MSKDAIMSNNSDEIFEIAKELFILPGEHGPQQETEQEFWIPPAEDQALPEFKFEDYVNFPPTLMRNPPRNANTIFCHCSFGASLVSNGSGVFVTYRMRNGDLKYITNFLSQSVGPDPSFCRDQRFWKAPAQTQYEPHLVEVVSYSISGAIMRDTKVSYCALPNTGEDGLEGNKEEGRTGYDIVPVCLFGNIRFLRGTGQHMLLETRWLISCKLCDKWYEVNVYR</sequence>
<evidence type="ECO:0000313" key="1">
    <source>
        <dbReference type="EMBL" id="KAI1611181.1"/>
    </source>
</evidence>
<comment type="caution">
    <text evidence="1">The sequence shown here is derived from an EMBL/GenBank/DDBJ whole genome shotgun (WGS) entry which is preliminary data.</text>
</comment>
<organism evidence="1 2">
    <name type="scientific">Exophiala viscosa</name>
    <dbReference type="NCBI Taxonomy" id="2486360"/>
    <lineage>
        <taxon>Eukaryota</taxon>
        <taxon>Fungi</taxon>
        <taxon>Dikarya</taxon>
        <taxon>Ascomycota</taxon>
        <taxon>Pezizomycotina</taxon>
        <taxon>Eurotiomycetes</taxon>
        <taxon>Chaetothyriomycetidae</taxon>
        <taxon>Chaetothyriales</taxon>
        <taxon>Herpotrichiellaceae</taxon>
        <taxon>Exophiala</taxon>
    </lineage>
</organism>
<reference evidence="1" key="1">
    <citation type="journal article" date="2022" name="bioRxiv">
        <title>Deciphering the potential niche of two novel black yeast fungi from a biological soil crust based on their genomes, phenotypes, and melanin regulation.</title>
        <authorList>
            <consortium name="DOE Joint Genome Institute"/>
            <person name="Carr E.C."/>
            <person name="Barton Q."/>
            <person name="Grambo S."/>
            <person name="Sullivan M."/>
            <person name="Renfro C.M."/>
            <person name="Kuo A."/>
            <person name="Pangilinan J."/>
            <person name="Lipzen A."/>
            <person name="Keymanesh K."/>
            <person name="Savage E."/>
            <person name="Barry K."/>
            <person name="Grigoriev I.V."/>
            <person name="Riekhof W.R."/>
            <person name="Harris S.S."/>
        </authorList>
    </citation>
    <scope>NUCLEOTIDE SEQUENCE</scope>
    <source>
        <strain evidence="1">JF 03-4F</strain>
    </source>
</reference>
<dbReference type="Proteomes" id="UP001203852">
    <property type="component" value="Unassembled WGS sequence"/>
</dbReference>
<proteinExistence type="predicted"/>